<sequence length="64" mass="7353">MTEKLHNNVQIMIIHHPNSCSRRFTRRLRVATMDSVKRGSLSACWARARPQIPQFPPRLAPVSS</sequence>
<name>A0A3B5AXR0_9TELE</name>
<protein>
    <submittedName>
        <fullName evidence="1">Uncharacterized protein</fullName>
    </submittedName>
</protein>
<accession>A0A3B5AXR0</accession>
<dbReference type="AlphaFoldDB" id="A0A3B5AXR0"/>
<dbReference type="Ensembl" id="ENSSPAT00000025656.1">
    <property type="protein sequence ID" value="ENSSPAP00000025241.1"/>
    <property type="gene ID" value="ENSSPAG00000019081.1"/>
</dbReference>
<proteinExistence type="predicted"/>
<organism evidence="1">
    <name type="scientific">Stegastes partitus</name>
    <name type="common">bicolor damselfish</name>
    <dbReference type="NCBI Taxonomy" id="144197"/>
    <lineage>
        <taxon>Eukaryota</taxon>
        <taxon>Metazoa</taxon>
        <taxon>Chordata</taxon>
        <taxon>Craniata</taxon>
        <taxon>Vertebrata</taxon>
        <taxon>Euteleostomi</taxon>
        <taxon>Actinopterygii</taxon>
        <taxon>Neopterygii</taxon>
        <taxon>Teleostei</taxon>
        <taxon>Neoteleostei</taxon>
        <taxon>Acanthomorphata</taxon>
        <taxon>Ovalentaria</taxon>
        <taxon>Pomacentridae</taxon>
        <taxon>Stegastes</taxon>
    </lineage>
</organism>
<evidence type="ECO:0000313" key="1">
    <source>
        <dbReference type="Ensembl" id="ENSSPAP00000025241.1"/>
    </source>
</evidence>
<reference evidence="1" key="1">
    <citation type="submission" date="2023-09" db="UniProtKB">
        <authorList>
            <consortium name="Ensembl"/>
        </authorList>
    </citation>
    <scope>IDENTIFICATION</scope>
</reference>